<dbReference type="EMBL" id="VSSB01000001">
    <property type="protein sequence ID" value="TYL53458.1"/>
    <property type="molecule type" value="Genomic_DNA"/>
</dbReference>
<dbReference type="RefSeq" id="WP_148732927.1">
    <property type="nucleotide sequence ID" value="NZ_VSSB01000001.1"/>
</dbReference>
<keyword evidence="1" id="KW-1133">Transmembrane helix</keyword>
<dbReference type="Proteomes" id="UP000325243">
    <property type="component" value="Unassembled WGS sequence"/>
</dbReference>
<keyword evidence="3" id="KW-1185">Reference proteome</keyword>
<feature type="transmembrane region" description="Helical" evidence="1">
    <location>
        <begin position="94"/>
        <end position="119"/>
    </location>
</feature>
<feature type="transmembrane region" description="Helical" evidence="1">
    <location>
        <begin position="172"/>
        <end position="192"/>
    </location>
</feature>
<sequence>MGMTDVEARADTDRRLYVRWVLANAIGEGVGLGGSFLVGAGLVVLLGAQFGPWFEVATAIAAVALGTLFEGVVVGYAQWRVLREPLPTLSRGSWVWATAIGAGVAWLLGMVPSTVISLVTGQVETTDAASAPTIAEPPLAVILLAAAGVGLLLGPVLASAQVVVLRRHVEHAWRWIPANAVAWAIALPLTYLGPSLMFDVGVNALGVGILLACVLAAGAVVGAVHGAVLVRLLRHPLDA</sequence>
<feature type="transmembrane region" description="Helical" evidence="1">
    <location>
        <begin position="56"/>
        <end position="82"/>
    </location>
</feature>
<dbReference type="AlphaFoldDB" id="A0A5S4V5M8"/>
<reference evidence="2 3" key="1">
    <citation type="submission" date="2019-08" db="EMBL/GenBank/DDBJ databases">
        <authorList>
            <person name="Hu J."/>
        </authorList>
    </citation>
    <scope>NUCLEOTIDE SEQUENCE [LARGE SCALE GENOMIC DNA]</scope>
    <source>
        <strain evidence="2 3">NEAU-184</strain>
    </source>
</reference>
<accession>A0A5S4V5M8</accession>
<evidence type="ECO:0000256" key="1">
    <source>
        <dbReference type="SAM" id="Phobius"/>
    </source>
</evidence>
<keyword evidence="1" id="KW-0812">Transmembrane</keyword>
<feature type="transmembrane region" description="Helical" evidence="1">
    <location>
        <begin position="139"/>
        <end position="165"/>
    </location>
</feature>
<proteinExistence type="predicted"/>
<gene>
    <name evidence="2" type="ORF">FYC51_07230</name>
</gene>
<organism evidence="2 3">
    <name type="scientific">Agromyces mariniharenae</name>
    <dbReference type="NCBI Taxonomy" id="2604423"/>
    <lineage>
        <taxon>Bacteria</taxon>
        <taxon>Bacillati</taxon>
        <taxon>Actinomycetota</taxon>
        <taxon>Actinomycetes</taxon>
        <taxon>Micrococcales</taxon>
        <taxon>Microbacteriaceae</taxon>
        <taxon>Agromyces</taxon>
    </lineage>
</organism>
<evidence type="ECO:0000313" key="3">
    <source>
        <dbReference type="Proteomes" id="UP000325243"/>
    </source>
</evidence>
<feature type="transmembrane region" description="Helical" evidence="1">
    <location>
        <begin position="21"/>
        <end position="50"/>
    </location>
</feature>
<evidence type="ECO:0000313" key="2">
    <source>
        <dbReference type="EMBL" id="TYL53458.1"/>
    </source>
</evidence>
<comment type="caution">
    <text evidence="2">The sequence shown here is derived from an EMBL/GenBank/DDBJ whole genome shotgun (WGS) entry which is preliminary data.</text>
</comment>
<name>A0A5S4V5M8_9MICO</name>
<protein>
    <submittedName>
        <fullName evidence="2">Uncharacterized protein</fullName>
    </submittedName>
</protein>
<feature type="transmembrane region" description="Helical" evidence="1">
    <location>
        <begin position="204"/>
        <end position="233"/>
    </location>
</feature>
<keyword evidence="1" id="KW-0472">Membrane</keyword>